<dbReference type="EMBL" id="CP003281">
    <property type="protein sequence ID" value="AFL84009.1"/>
    <property type="molecule type" value="Genomic_DNA"/>
</dbReference>
<evidence type="ECO:0000313" key="1">
    <source>
        <dbReference type="EMBL" id="AFL84009.1"/>
    </source>
</evidence>
<organism evidence="1 2">
    <name type="scientific">Belliella baltica (strain DSM 15883 / CIP 108006 / LMG 21964 / BA134)</name>
    <dbReference type="NCBI Taxonomy" id="866536"/>
    <lineage>
        <taxon>Bacteria</taxon>
        <taxon>Pseudomonadati</taxon>
        <taxon>Bacteroidota</taxon>
        <taxon>Cytophagia</taxon>
        <taxon>Cytophagales</taxon>
        <taxon>Cyclobacteriaceae</taxon>
        <taxon>Belliella</taxon>
    </lineage>
</organism>
<keyword evidence="2" id="KW-1185">Reference proteome</keyword>
<dbReference type="KEGG" id="bbd:Belba_1388"/>
<protein>
    <submittedName>
        <fullName evidence="1">Uncharacterized protein</fullName>
    </submittedName>
</protein>
<dbReference type="AlphaFoldDB" id="I3Z441"/>
<sequence>MGNYFIKSSSFKKQRNKEKFFTGSEKLIFNQISESIYKIELQESFSNKPLAKIHIFNQAHFIKSSASVRMDTSNQRIIREL</sequence>
<gene>
    <name evidence="1" type="ordered locus">Belba_1388</name>
</gene>
<dbReference type="HOGENOM" id="CLU_2566930_0_0_10"/>
<dbReference type="Proteomes" id="UP000006050">
    <property type="component" value="Chromosome"/>
</dbReference>
<name>I3Z441_BELBD</name>
<reference evidence="2" key="1">
    <citation type="submission" date="2012-06" db="EMBL/GenBank/DDBJ databases">
        <title>The complete genome of Belliella baltica DSM 15883.</title>
        <authorList>
            <person name="Lucas S."/>
            <person name="Copeland A."/>
            <person name="Lapidus A."/>
            <person name="Goodwin L."/>
            <person name="Pitluck S."/>
            <person name="Peters L."/>
            <person name="Mikhailova N."/>
            <person name="Davenport K."/>
            <person name="Kyrpides N."/>
            <person name="Mavromatis K."/>
            <person name="Pagani I."/>
            <person name="Ivanova N."/>
            <person name="Ovchinnikova G."/>
            <person name="Zeytun A."/>
            <person name="Detter J.C."/>
            <person name="Han C."/>
            <person name="Land M."/>
            <person name="Hauser L."/>
            <person name="Markowitz V."/>
            <person name="Cheng J.-F."/>
            <person name="Hugenholtz P."/>
            <person name="Woyke T."/>
            <person name="Wu D."/>
            <person name="Tindall B."/>
            <person name="Pomrenke H."/>
            <person name="Brambilla E."/>
            <person name="Klenk H.-P."/>
            <person name="Eisen J.A."/>
        </authorList>
    </citation>
    <scope>NUCLEOTIDE SEQUENCE [LARGE SCALE GENOMIC DNA]</scope>
    <source>
        <strain evidence="2">DSM 15883 / CIP 108006 / LMG 21964 / BA134</strain>
    </source>
</reference>
<proteinExistence type="predicted"/>
<dbReference type="STRING" id="866536.Belba_1388"/>
<accession>I3Z441</accession>
<evidence type="ECO:0000313" key="2">
    <source>
        <dbReference type="Proteomes" id="UP000006050"/>
    </source>
</evidence>